<dbReference type="EMBL" id="JAGGKX010000003">
    <property type="protein sequence ID" value="MBP1968787.1"/>
    <property type="molecule type" value="Genomic_DNA"/>
</dbReference>
<organism evidence="2 3">
    <name type="scientific">Virgibacillus natechei</name>
    <dbReference type="NCBI Taxonomy" id="1216297"/>
    <lineage>
        <taxon>Bacteria</taxon>
        <taxon>Bacillati</taxon>
        <taxon>Bacillota</taxon>
        <taxon>Bacilli</taxon>
        <taxon>Bacillales</taxon>
        <taxon>Bacillaceae</taxon>
        <taxon>Virgibacillus</taxon>
    </lineage>
</organism>
<dbReference type="InterPro" id="IPR002575">
    <property type="entry name" value="Aminoglycoside_PTrfase"/>
</dbReference>
<protein>
    <recommendedName>
        <fullName evidence="1">Aminoglycoside phosphotransferase domain-containing protein</fullName>
    </recommendedName>
</protein>
<dbReference type="RefSeq" id="WP_209462008.1">
    <property type="nucleotide sequence ID" value="NZ_CP110224.1"/>
</dbReference>
<accession>A0ABS4ICW7</accession>
<evidence type="ECO:0000313" key="3">
    <source>
        <dbReference type="Proteomes" id="UP001519345"/>
    </source>
</evidence>
<evidence type="ECO:0000259" key="1">
    <source>
        <dbReference type="Pfam" id="PF01636"/>
    </source>
</evidence>
<gene>
    <name evidence="2" type="ORF">J2Z83_000881</name>
</gene>
<dbReference type="InterPro" id="IPR047175">
    <property type="entry name" value="CotS-like"/>
</dbReference>
<proteinExistence type="predicted"/>
<dbReference type="InterPro" id="IPR011009">
    <property type="entry name" value="Kinase-like_dom_sf"/>
</dbReference>
<keyword evidence="3" id="KW-1185">Reference proteome</keyword>
<dbReference type="Proteomes" id="UP001519345">
    <property type="component" value="Unassembled WGS sequence"/>
</dbReference>
<reference evidence="2 3" key="1">
    <citation type="submission" date="2021-03" db="EMBL/GenBank/DDBJ databases">
        <title>Genomic Encyclopedia of Type Strains, Phase IV (KMG-IV): sequencing the most valuable type-strain genomes for metagenomic binning, comparative biology and taxonomic classification.</title>
        <authorList>
            <person name="Goeker M."/>
        </authorList>
    </citation>
    <scope>NUCLEOTIDE SEQUENCE [LARGE SCALE GENOMIC DNA]</scope>
    <source>
        <strain evidence="2 3">DSM 25609</strain>
    </source>
</reference>
<dbReference type="Gene3D" id="3.90.1200.10">
    <property type="match status" value="1"/>
</dbReference>
<name>A0ABS4ICW7_9BACI</name>
<feature type="domain" description="Aminoglycoside phosphotransferase" evidence="1">
    <location>
        <begin position="36"/>
        <end position="240"/>
    </location>
</feature>
<dbReference type="Pfam" id="PF01636">
    <property type="entry name" value="APH"/>
    <property type="match status" value="1"/>
</dbReference>
<evidence type="ECO:0000313" key="2">
    <source>
        <dbReference type="EMBL" id="MBP1968787.1"/>
    </source>
</evidence>
<comment type="caution">
    <text evidence="2">The sequence shown here is derived from an EMBL/GenBank/DDBJ whole genome shotgun (WGS) entry which is preliminary data.</text>
</comment>
<dbReference type="SUPFAM" id="SSF56112">
    <property type="entry name" value="Protein kinase-like (PK-like)"/>
    <property type="match status" value="1"/>
</dbReference>
<sequence length="321" mass="38608">MNNPNLTQRDEVKDRLSSFLFKEGGLSIHDLFCINFTVFYIQTTDGEEFLLKRHNKKDSVEQQWDFFTGIGKSNVIPFQGYPNGRKIISMNNYYWTISPFIQGKKLDYNSTEDRKQVVTSLQEFHYRAQGIHLEKPLTKELLFIRWYQRLLLFKKTSSIFKENGFENLYKDIVQTTVTHLRFVTQFPWEEYERKAKNQGRWIHGDVASHNFLRNKTDKRTYLIDFDLLQCTTPLYDYIQLGQRFLPYLRWDPEKLLSFKMVQDSEIKPWLYAVFIPSDILREWLHFLYKKPVSSPSHYLSQMEKTWVKRQDFVKNAKLMLN</sequence>
<dbReference type="PANTHER" id="PTHR39179">
    <property type="entry name" value="SPORE COAT PROTEIN I"/>
    <property type="match status" value="1"/>
</dbReference>
<dbReference type="PANTHER" id="PTHR39179:SF3">
    <property type="entry name" value="COTS-RELATED PROTEIN"/>
    <property type="match status" value="1"/>
</dbReference>